<gene>
    <name evidence="2" type="ORF">FA15DRAFT_661461</name>
</gene>
<name>A0A5C3KBT4_COPMA</name>
<dbReference type="AlphaFoldDB" id="A0A5C3KBT4"/>
<organism evidence="2 3">
    <name type="scientific">Coprinopsis marcescibilis</name>
    <name type="common">Agaric fungus</name>
    <name type="synonym">Psathyrella marcescibilis</name>
    <dbReference type="NCBI Taxonomy" id="230819"/>
    <lineage>
        <taxon>Eukaryota</taxon>
        <taxon>Fungi</taxon>
        <taxon>Dikarya</taxon>
        <taxon>Basidiomycota</taxon>
        <taxon>Agaricomycotina</taxon>
        <taxon>Agaricomycetes</taxon>
        <taxon>Agaricomycetidae</taxon>
        <taxon>Agaricales</taxon>
        <taxon>Agaricineae</taxon>
        <taxon>Psathyrellaceae</taxon>
        <taxon>Coprinopsis</taxon>
    </lineage>
</organism>
<dbReference type="Proteomes" id="UP000307440">
    <property type="component" value="Unassembled WGS sequence"/>
</dbReference>
<dbReference type="EMBL" id="ML210514">
    <property type="protein sequence ID" value="TFK17411.1"/>
    <property type="molecule type" value="Genomic_DNA"/>
</dbReference>
<feature type="compositionally biased region" description="Basic and acidic residues" evidence="1">
    <location>
        <begin position="179"/>
        <end position="198"/>
    </location>
</feature>
<protein>
    <submittedName>
        <fullName evidence="2">Uncharacterized protein</fullName>
    </submittedName>
</protein>
<proteinExistence type="predicted"/>
<sequence length="345" mass="38503">MPPRPAGHFYPPGRREGAYDIEAQTPEHPIQSYDEPANSEWAQDIPGGFLDHRSEGADPVEAVANAGGPRILPTMIRALVRSICMTLRLSNKTHYQLEERIASSESHAKFQTFLNPWSSALDGPFYTESEPATPSSPQSLAVPSPVYRGSGRHSAVADIDILLLGHPEMSAAIPLPASRDQDGSNKDSEPPVHHEYRRSPPPFRANKLMLARLLLTANMTSSWAASRFNQFKTCFMRNLPNDENADELEFDPPKIEIQADSISFSYIEWPGVKMSYCPMCPLFDPSVPETELLAVHSFQPNKLHKICKYCSKAERMATIIFSTSKEPNCPKWVILHTTTMPDLMV</sequence>
<evidence type="ECO:0000313" key="2">
    <source>
        <dbReference type="EMBL" id="TFK17411.1"/>
    </source>
</evidence>
<feature type="region of interest" description="Disordered" evidence="1">
    <location>
        <begin position="173"/>
        <end position="199"/>
    </location>
</feature>
<evidence type="ECO:0000256" key="1">
    <source>
        <dbReference type="SAM" id="MobiDB-lite"/>
    </source>
</evidence>
<evidence type="ECO:0000313" key="3">
    <source>
        <dbReference type="Proteomes" id="UP000307440"/>
    </source>
</evidence>
<accession>A0A5C3KBT4</accession>
<reference evidence="2 3" key="1">
    <citation type="journal article" date="2019" name="Nat. Ecol. Evol.">
        <title>Megaphylogeny resolves global patterns of mushroom evolution.</title>
        <authorList>
            <person name="Varga T."/>
            <person name="Krizsan K."/>
            <person name="Foldi C."/>
            <person name="Dima B."/>
            <person name="Sanchez-Garcia M."/>
            <person name="Sanchez-Ramirez S."/>
            <person name="Szollosi G.J."/>
            <person name="Szarkandi J.G."/>
            <person name="Papp V."/>
            <person name="Albert L."/>
            <person name="Andreopoulos W."/>
            <person name="Angelini C."/>
            <person name="Antonin V."/>
            <person name="Barry K.W."/>
            <person name="Bougher N.L."/>
            <person name="Buchanan P."/>
            <person name="Buyck B."/>
            <person name="Bense V."/>
            <person name="Catcheside P."/>
            <person name="Chovatia M."/>
            <person name="Cooper J."/>
            <person name="Damon W."/>
            <person name="Desjardin D."/>
            <person name="Finy P."/>
            <person name="Geml J."/>
            <person name="Haridas S."/>
            <person name="Hughes K."/>
            <person name="Justo A."/>
            <person name="Karasinski D."/>
            <person name="Kautmanova I."/>
            <person name="Kiss B."/>
            <person name="Kocsube S."/>
            <person name="Kotiranta H."/>
            <person name="LaButti K.M."/>
            <person name="Lechner B.E."/>
            <person name="Liimatainen K."/>
            <person name="Lipzen A."/>
            <person name="Lukacs Z."/>
            <person name="Mihaltcheva S."/>
            <person name="Morgado L.N."/>
            <person name="Niskanen T."/>
            <person name="Noordeloos M.E."/>
            <person name="Ohm R.A."/>
            <person name="Ortiz-Santana B."/>
            <person name="Ovrebo C."/>
            <person name="Racz N."/>
            <person name="Riley R."/>
            <person name="Savchenko A."/>
            <person name="Shiryaev A."/>
            <person name="Soop K."/>
            <person name="Spirin V."/>
            <person name="Szebenyi C."/>
            <person name="Tomsovsky M."/>
            <person name="Tulloss R.E."/>
            <person name="Uehling J."/>
            <person name="Grigoriev I.V."/>
            <person name="Vagvolgyi C."/>
            <person name="Papp T."/>
            <person name="Martin F.M."/>
            <person name="Miettinen O."/>
            <person name="Hibbett D.S."/>
            <person name="Nagy L.G."/>
        </authorList>
    </citation>
    <scope>NUCLEOTIDE SEQUENCE [LARGE SCALE GENOMIC DNA]</scope>
    <source>
        <strain evidence="2 3">CBS 121175</strain>
    </source>
</reference>
<keyword evidence="3" id="KW-1185">Reference proteome</keyword>